<evidence type="ECO:0000313" key="3">
    <source>
        <dbReference type="EMBL" id="QCO55424.1"/>
    </source>
</evidence>
<proteinExistence type="predicted"/>
<dbReference type="AlphaFoldDB" id="A0A4V1E0Q2"/>
<accession>A0A4V1E0Q2</accession>
<dbReference type="SUPFAM" id="SSF53850">
    <property type="entry name" value="Periplasmic binding protein-like II"/>
    <property type="match status" value="1"/>
</dbReference>
<evidence type="ECO:0000313" key="4">
    <source>
        <dbReference type="Proteomes" id="UP000298631"/>
    </source>
</evidence>
<dbReference type="Pfam" id="PF13343">
    <property type="entry name" value="SBP_bac_6"/>
    <property type="match status" value="1"/>
</dbReference>
<protein>
    <submittedName>
        <fullName evidence="3">ABC transporter substrate-binding protein</fullName>
    </submittedName>
</protein>
<gene>
    <name evidence="3" type="ORF">EOK75_06390</name>
</gene>
<dbReference type="PANTHER" id="PTHR30006">
    <property type="entry name" value="THIAMINE-BINDING PERIPLASMIC PROTEIN-RELATED"/>
    <property type="match status" value="1"/>
</dbReference>
<keyword evidence="4" id="KW-1185">Reference proteome</keyword>
<dbReference type="KEGG" id="pseb:EOK75_06390"/>
<organism evidence="3 4">
    <name type="scientific">Pseudorhodobacter turbinis</name>
    <dbReference type="NCBI Taxonomy" id="2500533"/>
    <lineage>
        <taxon>Bacteria</taxon>
        <taxon>Pseudomonadati</taxon>
        <taxon>Pseudomonadota</taxon>
        <taxon>Alphaproteobacteria</taxon>
        <taxon>Rhodobacterales</taxon>
        <taxon>Paracoccaceae</taxon>
        <taxon>Pseudorhodobacter</taxon>
    </lineage>
</organism>
<feature type="signal peptide" evidence="2">
    <location>
        <begin position="1"/>
        <end position="20"/>
    </location>
</feature>
<dbReference type="Proteomes" id="UP000298631">
    <property type="component" value="Chromosome"/>
</dbReference>
<feature type="chain" id="PRO_5020717259" evidence="2">
    <location>
        <begin position="21"/>
        <end position="389"/>
    </location>
</feature>
<dbReference type="EMBL" id="CP039964">
    <property type="protein sequence ID" value="QCO55424.1"/>
    <property type="molecule type" value="Genomic_DNA"/>
</dbReference>
<dbReference type="PANTHER" id="PTHR30006:SF2">
    <property type="entry name" value="ABC TRANSPORTER SUBSTRATE-BINDING PROTEIN"/>
    <property type="match status" value="1"/>
</dbReference>
<reference evidence="3 4" key="1">
    <citation type="submission" date="2019-05" db="EMBL/GenBank/DDBJ databases">
        <title>Pseudorhodobacter turbinis sp. nov., isolated from the gut of the Korean turban shell.</title>
        <authorList>
            <person name="Jeong Y.-S."/>
            <person name="Kang W.-R."/>
            <person name="Bae J.-W."/>
        </authorList>
    </citation>
    <scope>NUCLEOTIDE SEQUENCE [LARGE SCALE GENOMIC DNA]</scope>
    <source>
        <strain evidence="3 4">S12M18</strain>
    </source>
</reference>
<evidence type="ECO:0000256" key="1">
    <source>
        <dbReference type="ARBA" id="ARBA00022729"/>
    </source>
</evidence>
<sequence>MKRIALAILTSVLLVPSAFAQEIETKSLDQLYADAIAEGGELVIRAGGDKDDQADYYLDMFKKRFPDIKLTHSVDLSFYHASRYDNARKDDDTSDVPDIIQLQTLHDFDYYAERGLLERYKPKNWEMVYPDYKDPHGNWTGLFGVAFTNVYNNSVIADADAPHDALDYLDPALKGKLILTYPHTDDAVLYQFWNLKEKYGWEYLEKLVATDPTWVRGTSMPYVAIDNGWYGASFTTSWAFVPWDGSDTRLVLPEEDFFLTWFQVAAIPTDAKNKAAAKLYLNWMLSEEFQGKWLQFPARMDIEAPGGYKPVRHYNTSPADFHRFMLKRDLVERFRLQMEQLVGPAVIAPFLTGCICRTYAAIFSFIAGVMPPMPMFGRSLLYVQSHCVA</sequence>
<dbReference type="OrthoDB" id="9766989at2"/>
<dbReference type="Gene3D" id="3.40.190.10">
    <property type="entry name" value="Periplasmic binding protein-like II"/>
    <property type="match status" value="2"/>
</dbReference>
<dbReference type="RefSeq" id="WP_137193098.1">
    <property type="nucleotide sequence ID" value="NZ_CP039964.1"/>
</dbReference>
<name>A0A4V1E0Q2_9RHOB</name>
<evidence type="ECO:0000256" key="2">
    <source>
        <dbReference type="SAM" id="SignalP"/>
    </source>
</evidence>
<keyword evidence="1 2" id="KW-0732">Signal</keyword>